<dbReference type="EMBL" id="JAUJYN010000007">
    <property type="protein sequence ID" value="KAK1266931.1"/>
    <property type="molecule type" value="Genomic_DNA"/>
</dbReference>
<dbReference type="PIRSF" id="PIRSF016021">
    <property type="entry name" value="ESCAROLA"/>
    <property type="match status" value="1"/>
</dbReference>
<comment type="function">
    <text evidence="1">Transcription factor that specifically binds AT-rich DNA sequences related to the nuclear matrix attachment regions (MARs).</text>
</comment>
<comment type="caution">
    <text evidence="4">The sequence shown here is derived from an EMBL/GenBank/DDBJ whole genome shotgun (WGS) entry which is preliminary data.</text>
</comment>
<reference evidence="4" key="1">
    <citation type="journal article" date="2023" name="Nat. Commun.">
        <title>Diploid and tetraploid genomes of Acorus and the evolution of monocots.</title>
        <authorList>
            <person name="Ma L."/>
            <person name="Liu K.W."/>
            <person name="Li Z."/>
            <person name="Hsiao Y.Y."/>
            <person name="Qi Y."/>
            <person name="Fu T."/>
            <person name="Tang G.D."/>
            <person name="Zhang D."/>
            <person name="Sun W.H."/>
            <person name="Liu D.K."/>
            <person name="Li Y."/>
            <person name="Chen G.Z."/>
            <person name="Liu X.D."/>
            <person name="Liao X.Y."/>
            <person name="Jiang Y.T."/>
            <person name="Yu X."/>
            <person name="Hao Y."/>
            <person name="Huang J."/>
            <person name="Zhao X.W."/>
            <person name="Ke S."/>
            <person name="Chen Y.Y."/>
            <person name="Wu W.L."/>
            <person name="Hsu J.L."/>
            <person name="Lin Y.F."/>
            <person name="Huang M.D."/>
            <person name="Li C.Y."/>
            <person name="Huang L."/>
            <person name="Wang Z.W."/>
            <person name="Zhao X."/>
            <person name="Zhong W.Y."/>
            <person name="Peng D.H."/>
            <person name="Ahmad S."/>
            <person name="Lan S."/>
            <person name="Zhang J.S."/>
            <person name="Tsai W.C."/>
            <person name="Van de Peer Y."/>
            <person name="Liu Z.J."/>
        </authorList>
    </citation>
    <scope>NUCLEOTIDE SEQUENCE</scope>
    <source>
        <strain evidence="4">SCP</strain>
    </source>
</reference>
<keyword evidence="5" id="KW-1185">Reference proteome</keyword>
<evidence type="ECO:0000256" key="2">
    <source>
        <dbReference type="SAM" id="MobiDB-lite"/>
    </source>
</evidence>
<protein>
    <recommendedName>
        <fullName evidence="1">AT-hook motif nuclear-localized protein</fullName>
    </recommendedName>
</protein>
<evidence type="ECO:0000313" key="5">
    <source>
        <dbReference type="Proteomes" id="UP001179952"/>
    </source>
</evidence>
<feature type="compositionally biased region" description="Basic residues" evidence="2">
    <location>
        <begin position="39"/>
        <end position="49"/>
    </location>
</feature>
<keyword evidence="1 4" id="KW-0238">DNA-binding</keyword>
<dbReference type="PROSITE" id="PS51742">
    <property type="entry name" value="PPC"/>
    <property type="match status" value="1"/>
</dbReference>
<dbReference type="InterPro" id="IPR014476">
    <property type="entry name" value="AHL15-29"/>
</dbReference>
<dbReference type="Pfam" id="PF03479">
    <property type="entry name" value="PCC"/>
    <property type="match status" value="1"/>
</dbReference>
<accession>A0AAV9ASN6</accession>
<name>A0AAV9ASN6_ACOGR</name>
<dbReference type="InterPro" id="IPR005175">
    <property type="entry name" value="PPC_dom"/>
</dbReference>
<reference evidence="4" key="2">
    <citation type="submission" date="2023-06" db="EMBL/GenBank/DDBJ databases">
        <authorList>
            <person name="Ma L."/>
            <person name="Liu K.-W."/>
            <person name="Li Z."/>
            <person name="Hsiao Y.-Y."/>
            <person name="Qi Y."/>
            <person name="Fu T."/>
            <person name="Tang G."/>
            <person name="Zhang D."/>
            <person name="Sun W.-H."/>
            <person name="Liu D.-K."/>
            <person name="Li Y."/>
            <person name="Chen G.-Z."/>
            <person name="Liu X.-D."/>
            <person name="Liao X.-Y."/>
            <person name="Jiang Y.-T."/>
            <person name="Yu X."/>
            <person name="Hao Y."/>
            <person name="Huang J."/>
            <person name="Zhao X.-W."/>
            <person name="Ke S."/>
            <person name="Chen Y.-Y."/>
            <person name="Wu W.-L."/>
            <person name="Hsu J.-L."/>
            <person name="Lin Y.-F."/>
            <person name="Huang M.-D."/>
            <person name="Li C.-Y."/>
            <person name="Huang L."/>
            <person name="Wang Z.-W."/>
            <person name="Zhao X."/>
            <person name="Zhong W.-Y."/>
            <person name="Peng D.-H."/>
            <person name="Ahmad S."/>
            <person name="Lan S."/>
            <person name="Zhang J.-S."/>
            <person name="Tsai W.-C."/>
            <person name="Van De Peer Y."/>
            <person name="Liu Z.-J."/>
        </authorList>
    </citation>
    <scope>NUCLEOTIDE SEQUENCE</scope>
    <source>
        <strain evidence="4">SCP</strain>
        <tissue evidence="4">Leaves</tissue>
    </source>
</reference>
<gene>
    <name evidence="4" type="ORF">QJS04_geneDACA014524</name>
</gene>
<dbReference type="Gene3D" id="3.30.1330.80">
    <property type="entry name" value="Hypothetical protein, similar to alpha- acetolactate decarboxylase, domain 2"/>
    <property type="match status" value="1"/>
</dbReference>
<dbReference type="GO" id="GO:0010228">
    <property type="term" value="P:vegetative to reproductive phase transition of meristem"/>
    <property type="evidence" value="ECO:0007669"/>
    <property type="project" value="TreeGrafter"/>
</dbReference>
<keyword evidence="1" id="KW-0805">Transcription regulation</keyword>
<evidence type="ECO:0000259" key="3">
    <source>
        <dbReference type="PROSITE" id="PS51742"/>
    </source>
</evidence>
<evidence type="ECO:0000256" key="1">
    <source>
        <dbReference type="PIRNR" id="PIRNR016021"/>
    </source>
</evidence>
<feature type="region of interest" description="Disordered" evidence="2">
    <location>
        <begin position="33"/>
        <end position="122"/>
    </location>
</feature>
<dbReference type="PANTHER" id="PTHR31100">
    <property type="entry name" value="AT-HOOK MOTIF NUCLEAR-LOCALIZED PROTEIN 15"/>
    <property type="match status" value="1"/>
</dbReference>
<dbReference type="Proteomes" id="UP001179952">
    <property type="component" value="Unassembled WGS sequence"/>
</dbReference>
<feature type="domain" description="PPC" evidence="3">
    <location>
        <begin position="122"/>
        <end position="260"/>
    </location>
</feature>
<organism evidence="4 5">
    <name type="scientific">Acorus gramineus</name>
    <name type="common">Dwarf sweet flag</name>
    <dbReference type="NCBI Taxonomy" id="55184"/>
    <lineage>
        <taxon>Eukaryota</taxon>
        <taxon>Viridiplantae</taxon>
        <taxon>Streptophyta</taxon>
        <taxon>Embryophyta</taxon>
        <taxon>Tracheophyta</taxon>
        <taxon>Spermatophyta</taxon>
        <taxon>Magnoliopsida</taxon>
        <taxon>Liliopsida</taxon>
        <taxon>Acoraceae</taxon>
        <taxon>Acorus</taxon>
    </lineage>
</organism>
<dbReference type="SUPFAM" id="SSF117856">
    <property type="entry name" value="AF0104/ALDC/Ptd012-like"/>
    <property type="match status" value="1"/>
</dbReference>
<feature type="compositionally biased region" description="Low complexity" evidence="2">
    <location>
        <begin position="76"/>
        <end position="93"/>
    </location>
</feature>
<comment type="subcellular location">
    <subcellularLocation>
        <location evidence="1">Nucleus</location>
    </subcellularLocation>
</comment>
<keyword evidence="1" id="KW-0539">Nucleus</keyword>
<keyword evidence="1" id="KW-0804">Transcription</keyword>
<proteinExistence type="predicted"/>
<evidence type="ECO:0000313" key="4">
    <source>
        <dbReference type="EMBL" id="KAK1266931.1"/>
    </source>
</evidence>
<sequence>MAAGLNTTAGHPAAATSATPNYVHHLLNPDLHLQQHQQQQHHHHHHHQPIHLIPPKSDDDHDEEDQRDPPKPDPETPTTAGNAAATMTTTSSGSGSGRRPRGRPAGSKNKPKPPIIITRDSPNALRPHVLEVISGSDVVESVLNYARRRRRGVSVLSGTGSVFNVNLRQPGTPQSPSAAATGGVVTLHGRFEIASLAGTVLPPPAPPGAGGLSIFLAGGQGQVVGGTVVGPLVAAGPVVLVAASFSNAVFESPLRRSLRE</sequence>
<dbReference type="CDD" id="cd11378">
    <property type="entry name" value="DUF296"/>
    <property type="match status" value="1"/>
</dbReference>
<dbReference type="AlphaFoldDB" id="A0AAV9ASN6"/>
<dbReference type="GO" id="GO:0003680">
    <property type="term" value="F:minor groove of adenine-thymine-rich DNA binding"/>
    <property type="evidence" value="ECO:0007669"/>
    <property type="project" value="UniProtKB-UniRule"/>
</dbReference>
<dbReference type="PANTHER" id="PTHR31100:SF51">
    <property type="entry name" value="AT-HOOK MOTIF NUCLEAR-LOCALIZED PROTEIN 29"/>
    <property type="match status" value="1"/>
</dbReference>
<dbReference type="GO" id="GO:0003700">
    <property type="term" value="F:DNA-binding transcription factor activity"/>
    <property type="evidence" value="ECO:0007669"/>
    <property type="project" value="TreeGrafter"/>
</dbReference>
<dbReference type="GO" id="GO:0005634">
    <property type="term" value="C:nucleus"/>
    <property type="evidence" value="ECO:0007669"/>
    <property type="project" value="UniProtKB-SubCell"/>
</dbReference>